<reference evidence="2 3" key="1">
    <citation type="submission" date="2024-01" db="EMBL/GenBank/DDBJ databases">
        <title>A draft genome for a cacao thread blight-causing isolate of Paramarasmius palmivorus.</title>
        <authorList>
            <person name="Baruah I.K."/>
            <person name="Bukari Y."/>
            <person name="Amoako-Attah I."/>
            <person name="Meinhardt L.W."/>
            <person name="Bailey B.A."/>
            <person name="Cohen S.P."/>
        </authorList>
    </citation>
    <scope>NUCLEOTIDE SEQUENCE [LARGE SCALE GENOMIC DNA]</scope>
    <source>
        <strain evidence="2 3">GH-12</strain>
    </source>
</reference>
<sequence length="788" mass="85121">MPPKTARTSVKRAANGKAKVSPVTSSKTATKSTPEHPKAVYAFAESLLRKQKYLSTIKTVPSSRPGSDDEYDEEDDVQVGSELRETVEELRRRICEVYDAVDGDPSNGRWTLISRMLKPPSTKGKYALWTPGPRSDTEDDIQMSGEKGEKRKRVDVDKSEETVTVSRNASLTERRAAEKAKLKEKVENWQQKVVEEALPRTQLQVCEDARTVASQSAKGKKKMLKKTPSGTDPLDPTPLGFTAQKSSTRMKPKAKQSGSVRKPIASSSPDEDQSDPEHAPRRRKITEIPETTFLPPSFSSSQIEHSTPVVGLPAQRRQPSPIPHIEQEPNEPPVSSSPLSPSRMDTSPLVAAQTRAKKSPISSRSPFPAAGTKSSIAGLGLSSSLPAFGSPKTPTRAAVIAAQMAEAREAEEGGKSSHHKRARPTSPANSRPAKLLRLDQSARSKGSPTRMVAPSSSPLSPLPTTPKKNQKAIPTLTELLSAKKSTPKGKAKPRRSSGVSLEVRLGPTTSPKRGGEASESVEMDINSAASRNAKDTSAEASTKSVMLGASQSQTDNRGSKQETQRTIATTTSLPQRQPGWDELSIQPSEITNYANAIDFTTGNSYPPAKSLSSISADSDSGEDEHAPLANPDGQTGVTRMPDLTDRSQGRSQGSSKEPVIVPNSPLPDFTFDAEAFAPQLASTQQRVDGDISLDLESPKLKSSPLRGAAARHSSQSQPEPLSRSPSKTPSRRETQSQSQFQFGYSSQMDLDGGVDKVSRFLEKDISMDIDDEEADNDGMAFGERGWIY</sequence>
<accession>A0AAW0CPV4</accession>
<feature type="region of interest" description="Disordered" evidence="1">
    <location>
        <begin position="1"/>
        <end position="38"/>
    </location>
</feature>
<dbReference type="AlphaFoldDB" id="A0AAW0CPV4"/>
<feature type="region of interest" description="Disordered" evidence="1">
    <location>
        <begin position="58"/>
        <end position="81"/>
    </location>
</feature>
<feature type="compositionally biased region" description="Acidic residues" evidence="1">
    <location>
        <begin position="68"/>
        <end position="77"/>
    </location>
</feature>
<feature type="region of interest" description="Disordered" evidence="1">
    <location>
        <begin position="598"/>
        <end position="670"/>
    </location>
</feature>
<feature type="compositionally biased region" description="Polar residues" evidence="1">
    <location>
        <begin position="22"/>
        <end position="32"/>
    </location>
</feature>
<feature type="compositionally biased region" description="Low complexity" evidence="1">
    <location>
        <begin position="333"/>
        <end position="342"/>
    </location>
</feature>
<evidence type="ECO:0000256" key="1">
    <source>
        <dbReference type="SAM" id="MobiDB-lite"/>
    </source>
</evidence>
<feature type="region of interest" description="Disordered" evidence="1">
    <location>
        <begin position="200"/>
        <end position="581"/>
    </location>
</feature>
<organism evidence="2 3">
    <name type="scientific">Paramarasmius palmivorus</name>
    <dbReference type="NCBI Taxonomy" id="297713"/>
    <lineage>
        <taxon>Eukaryota</taxon>
        <taxon>Fungi</taxon>
        <taxon>Dikarya</taxon>
        <taxon>Basidiomycota</taxon>
        <taxon>Agaricomycotina</taxon>
        <taxon>Agaricomycetes</taxon>
        <taxon>Agaricomycetidae</taxon>
        <taxon>Agaricales</taxon>
        <taxon>Marasmiineae</taxon>
        <taxon>Marasmiaceae</taxon>
        <taxon>Paramarasmius</taxon>
    </lineage>
</organism>
<dbReference type="EMBL" id="JAYKXP010000037">
    <property type="protein sequence ID" value="KAK7040303.1"/>
    <property type="molecule type" value="Genomic_DNA"/>
</dbReference>
<name>A0AAW0CPV4_9AGAR</name>
<feature type="compositionally biased region" description="Polar residues" evidence="1">
    <location>
        <begin position="564"/>
        <end position="575"/>
    </location>
</feature>
<feature type="compositionally biased region" description="Polar residues" evidence="1">
    <location>
        <begin position="538"/>
        <end position="556"/>
    </location>
</feature>
<feature type="compositionally biased region" description="Basic residues" evidence="1">
    <location>
        <begin position="485"/>
        <end position="495"/>
    </location>
</feature>
<dbReference type="Proteomes" id="UP001383192">
    <property type="component" value="Unassembled WGS sequence"/>
</dbReference>
<feature type="compositionally biased region" description="Polar residues" evidence="1">
    <location>
        <begin position="712"/>
        <end position="728"/>
    </location>
</feature>
<feature type="region of interest" description="Disordered" evidence="1">
    <location>
        <begin position="121"/>
        <end position="161"/>
    </location>
</feature>
<proteinExistence type="predicted"/>
<evidence type="ECO:0000313" key="2">
    <source>
        <dbReference type="EMBL" id="KAK7040303.1"/>
    </source>
</evidence>
<feature type="compositionally biased region" description="Basic and acidic residues" evidence="1">
    <location>
        <begin position="146"/>
        <end position="161"/>
    </location>
</feature>
<feature type="compositionally biased region" description="Low complexity" evidence="1">
    <location>
        <begin position="374"/>
        <end position="405"/>
    </location>
</feature>
<feature type="region of interest" description="Disordered" evidence="1">
    <location>
        <begin position="682"/>
        <end position="751"/>
    </location>
</feature>
<feature type="compositionally biased region" description="Basic and acidic residues" evidence="1">
    <location>
        <begin position="406"/>
        <end position="415"/>
    </location>
</feature>
<evidence type="ECO:0000313" key="3">
    <source>
        <dbReference type="Proteomes" id="UP001383192"/>
    </source>
</evidence>
<gene>
    <name evidence="2" type="ORF">VNI00_009771</name>
</gene>
<protein>
    <submittedName>
        <fullName evidence="2">Uncharacterized protein</fullName>
    </submittedName>
</protein>
<keyword evidence="3" id="KW-1185">Reference proteome</keyword>
<comment type="caution">
    <text evidence="2">The sequence shown here is derived from an EMBL/GenBank/DDBJ whole genome shotgun (WGS) entry which is preliminary data.</text>
</comment>
<feature type="compositionally biased region" description="Low complexity" evidence="1">
    <location>
        <begin position="735"/>
        <end position="747"/>
    </location>
</feature>